<dbReference type="GeneID" id="41545182"/>
<sequence>MSDAHARPSRPGRAVLVLAALGLIPPAMVPAPRATAAPLAVSMADAAPETSPALQGGELTERVEQHPDRYGERPHLVRRAP</sequence>
<comment type="caution">
    <text evidence="3">The sequence shown here is derived from an EMBL/GenBank/DDBJ whole genome shotgun (WGS) entry which is preliminary data.</text>
</comment>
<feature type="region of interest" description="Disordered" evidence="1">
    <location>
        <begin position="44"/>
        <end position="81"/>
    </location>
</feature>
<dbReference type="AlphaFoldDB" id="A0A4D4N9C1"/>
<reference evidence="2 5" key="2">
    <citation type="submission" date="2019-04" db="EMBL/GenBank/DDBJ databases">
        <title>Draft genome sequences of Streptomyces avermitilis NBRC 14893.</title>
        <authorList>
            <person name="Komaki H."/>
            <person name="Tamura T."/>
            <person name="Hosoyama A."/>
        </authorList>
    </citation>
    <scope>NUCLEOTIDE SEQUENCE [LARGE SCALE GENOMIC DNA]</scope>
    <source>
        <strain evidence="2 5">NBRC 14893</strain>
    </source>
</reference>
<dbReference type="Proteomes" id="UP000299211">
    <property type="component" value="Unassembled WGS sequence"/>
</dbReference>
<protein>
    <submittedName>
        <fullName evidence="3">Uncharacterized protein</fullName>
    </submittedName>
</protein>
<accession>A0A4D4N9C1</accession>
<evidence type="ECO:0000256" key="1">
    <source>
        <dbReference type="SAM" id="MobiDB-lite"/>
    </source>
</evidence>
<dbReference type="EMBL" id="BJHX01000003">
    <property type="protein sequence ID" value="GDY69833.1"/>
    <property type="molecule type" value="Genomic_DNA"/>
</dbReference>
<evidence type="ECO:0000313" key="2">
    <source>
        <dbReference type="EMBL" id="GDY69833.1"/>
    </source>
</evidence>
<dbReference type="Proteomes" id="UP000302139">
    <property type="component" value="Unassembled WGS sequence"/>
</dbReference>
<organism evidence="3 4">
    <name type="scientific">Streptomyces avermitilis</name>
    <dbReference type="NCBI Taxonomy" id="33903"/>
    <lineage>
        <taxon>Bacteria</taxon>
        <taxon>Bacillati</taxon>
        <taxon>Actinomycetota</taxon>
        <taxon>Actinomycetes</taxon>
        <taxon>Kitasatosporales</taxon>
        <taxon>Streptomycetaceae</taxon>
        <taxon>Streptomyces</taxon>
    </lineage>
</organism>
<proteinExistence type="predicted"/>
<name>A0A4D4N9C1_STRAX</name>
<evidence type="ECO:0000313" key="4">
    <source>
        <dbReference type="Proteomes" id="UP000299211"/>
    </source>
</evidence>
<feature type="compositionally biased region" description="Basic and acidic residues" evidence="1">
    <location>
        <begin position="59"/>
        <end position="75"/>
    </location>
</feature>
<gene>
    <name evidence="2" type="ORF">SAV14893_092260</name>
    <name evidence="3" type="ORF">SAV31267_095840</name>
</gene>
<dbReference type="RefSeq" id="WP_037652588.1">
    <property type="nucleotide sequence ID" value="NZ_BAABTN010000127.1"/>
</dbReference>
<dbReference type="EMBL" id="BJHY01000002">
    <property type="protein sequence ID" value="GDY80099.1"/>
    <property type="molecule type" value="Genomic_DNA"/>
</dbReference>
<evidence type="ECO:0000313" key="5">
    <source>
        <dbReference type="Proteomes" id="UP000302139"/>
    </source>
</evidence>
<reference evidence="3 4" key="1">
    <citation type="submission" date="2019-04" db="EMBL/GenBank/DDBJ databases">
        <title>Draft genome sequences of Streptomyces avermitilis ATCC 31267.</title>
        <authorList>
            <person name="Komaki H."/>
            <person name="Tamura T."/>
            <person name="Hosoyama A."/>
        </authorList>
    </citation>
    <scope>NUCLEOTIDE SEQUENCE [LARGE SCALE GENOMIC DNA]</scope>
    <source>
        <strain evidence="3 4">ATCC 31267</strain>
    </source>
</reference>
<evidence type="ECO:0000313" key="3">
    <source>
        <dbReference type="EMBL" id="GDY80099.1"/>
    </source>
</evidence>